<dbReference type="Proteomes" id="UP000529861">
    <property type="component" value="Unassembled WGS sequence"/>
</dbReference>
<keyword evidence="1 4" id="KW-0533">Nickel</keyword>
<dbReference type="PANTHER" id="PTHR34535">
    <property type="entry name" value="HYDROGENASE MATURATION FACTOR HYPA"/>
    <property type="match status" value="1"/>
</dbReference>
<dbReference type="EMBL" id="JABEQB010000010">
    <property type="protein sequence ID" value="NNG66547.1"/>
    <property type="molecule type" value="Genomic_DNA"/>
</dbReference>
<sequence length="114" mass="12829">MHELSVTQGLVDMLVEEAEKRKVKKVTKVTVVIGELTGIESESVKFYFDILTENTVAEGAELVFKIVRAQFKCTQCGNVFERSNFTFKCPICGGQGVLIDKRGKEFYIESIEVE</sequence>
<dbReference type="SUPFAM" id="SSF57802">
    <property type="entry name" value="Rubredoxin-like"/>
    <property type="match status" value="1"/>
</dbReference>
<keyword evidence="2 4" id="KW-0479">Metal-binding</keyword>
<proteinExistence type="inferred from homology"/>
<dbReference type="GO" id="GO:0016151">
    <property type="term" value="F:nickel cation binding"/>
    <property type="evidence" value="ECO:0007669"/>
    <property type="project" value="UniProtKB-UniRule"/>
</dbReference>
<evidence type="ECO:0000256" key="2">
    <source>
        <dbReference type="ARBA" id="ARBA00022723"/>
    </source>
</evidence>
<comment type="caution">
    <text evidence="5">The sequence shown here is derived from an EMBL/GenBank/DDBJ whole genome shotgun (WGS) entry which is preliminary data.</text>
</comment>
<feature type="binding site" evidence="4">
    <location>
        <position position="92"/>
    </location>
    <ligand>
        <name>Zn(2+)</name>
        <dbReference type="ChEBI" id="CHEBI:29105"/>
    </ligand>
</feature>
<evidence type="ECO:0000256" key="1">
    <source>
        <dbReference type="ARBA" id="ARBA00022596"/>
    </source>
</evidence>
<comment type="similarity">
    <text evidence="4">Belongs to the HypA/HybF family.</text>
</comment>
<dbReference type="GO" id="GO:0008270">
    <property type="term" value="F:zinc ion binding"/>
    <property type="evidence" value="ECO:0007669"/>
    <property type="project" value="UniProtKB-UniRule"/>
</dbReference>
<protein>
    <recommendedName>
        <fullName evidence="4">Hydrogenase maturation factor HypA</fullName>
    </recommendedName>
</protein>
<dbReference type="Gene3D" id="3.30.2320.80">
    <property type="match status" value="1"/>
</dbReference>
<evidence type="ECO:0000256" key="4">
    <source>
        <dbReference type="HAMAP-Rule" id="MF_00213"/>
    </source>
</evidence>
<organism evidence="5 6">
    <name type="scientific">Caldanaerobacter subterraneus</name>
    <dbReference type="NCBI Taxonomy" id="911092"/>
    <lineage>
        <taxon>Bacteria</taxon>
        <taxon>Bacillati</taxon>
        <taxon>Bacillota</taxon>
        <taxon>Clostridia</taxon>
        <taxon>Thermoanaerobacterales</taxon>
        <taxon>Thermoanaerobacteraceae</taxon>
        <taxon>Caldanaerobacter</taxon>
    </lineage>
</organism>
<evidence type="ECO:0000313" key="5">
    <source>
        <dbReference type="EMBL" id="NNG66547.1"/>
    </source>
</evidence>
<dbReference type="RefSeq" id="WP_022588519.1">
    <property type="nucleotide sequence ID" value="NZ_JABEQB010000010.1"/>
</dbReference>
<keyword evidence="3 4" id="KW-0862">Zinc</keyword>
<accession>A0A7Y2L7A5</accession>
<reference evidence="5 6" key="1">
    <citation type="submission" date="2020-04" db="EMBL/GenBank/DDBJ databases">
        <title>Draft genome sequence of Caldanaerobacter sunterraneus. strain 1523vc isolated from Griffin hot spring, Kamchatka, Russia.</title>
        <authorList>
            <person name="Toshchakov S.V."/>
            <person name="Podosokorskaya O.A."/>
            <person name="Kublanov I.V."/>
            <person name="Korzhenkov A."/>
            <person name="Patrushev M.V."/>
        </authorList>
    </citation>
    <scope>NUCLEOTIDE SEQUENCE [LARGE SCALE GENOMIC DNA]</scope>
    <source>
        <strain evidence="5 6">1523vc</strain>
    </source>
</reference>
<dbReference type="NCBIfam" id="TIGR00100">
    <property type="entry name" value="hypA"/>
    <property type="match status" value="1"/>
</dbReference>
<evidence type="ECO:0000313" key="6">
    <source>
        <dbReference type="Proteomes" id="UP000529861"/>
    </source>
</evidence>
<feature type="binding site" evidence="4">
    <location>
        <position position="89"/>
    </location>
    <ligand>
        <name>Zn(2+)</name>
        <dbReference type="ChEBI" id="CHEBI:29105"/>
    </ligand>
</feature>
<evidence type="ECO:0000256" key="3">
    <source>
        <dbReference type="ARBA" id="ARBA00022833"/>
    </source>
</evidence>
<dbReference type="InterPro" id="IPR000688">
    <property type="entry name" value="HypA/HybF"/>
</dbReference>
<dbReference type="Pfam" id="PF01155">
    <property type="entry name" value="HypA"/>
    <property type="match status" value="1"/>
</dbReference>
<feature type="binding site" evidence="4">
    <location>
        <position position="2"/>
    </location>
    <ligand>
        <name>Ni(2+)</name>
        <dbReference type="ChEBI" id="CHEBI:49786"/>
    </ligand>
</feature>
<dbReference type="AlphaFoldDB" id="A0A7Y2L7A5"/>
<dbReference type="PANTHER" id="PTHR34535:SF3">
    <property type="entry name" value="HYDROGENASE MATURATION FACTOR HYPA"/>
    <property type="match status" value="1"/>
</dbReference>
<dbReference type="GO" id="GO:0051604">
    <property type="term" value="P:protein maturation"/>
    <property type="evidence" value="ECO:0007669"/>
    <property type="project" value="InterPro"/>
</dbReference>
<gene>
    <name evidence="4 5" type="primary">hypA</name>
    <name evidence="5" type="ORF">HKI81_04740</name>
</gene>
<name>A0A7Y2L7A5_9THEO</name>
<feature type="binding site" evidence="4">
    <location>
        <position position="76"/>
    </location>
    <ligand>
        <name>Zn(2+)</name>
        <dbReference type="ChEBI" id="CHEBI:29105"/>
    </ligand>
</feature>
<comment type="function">
    <text evidence="4">Involved in the maturation of [NiFe] hydrogenases. Required for nickel insertion into the metal center of the hydrogenase.</text>
</comment>
<dbReference type="HAMAP" id="MF_00213">
    <property type="entry name" value="HypA_HybF"/>
    <property type="match status" value="1"/>
</dbReference>
<feature type="binding site" evidence="4">
    <location>
        <position position="73"/>
    </location>
    <ligand>
        <name>Zn(2+)</name>
        <dbReference type="ChEBI" id="CHEBI:29105"/>
    </ligand>
</feature>
<dbReference type="PIRSF" id="PIRSF004761">
    <property type="entry name" value="Hydrgn_mat_HypA"/>
    <property type="match status" value="1"/>
</dbReference>